<dbReference type="SUPFAM" id="SSF88723">
    <property type="entry name" value="PIN domain-like"/>
    <property type="match status" value="1"/>
</dbReference>
<dbReference type="EMBL" id="CP007536">
    <property type="protein sequence ID" value="AIC16391.1"/>
    <property type="molecule type" value="Genomic_DNA"/>
</dbReference>
<dbReference type="RefSeq" id="WP_075055155.1">
    <property type="nucleotide sequence ID" value="NZ_CP007536.1"/>
</dbReference>
<dbReference type="Pfam" id="PF01850">
    <property type="entry name" value="PIN"/>
    <property type="match status" value="1"/>
</dbReference>
<organism evidence="3 4">
    <name type="scientific">Nitrososphaera viennensis EN76</name>
    <dbReference type="NCBI Taxonomy" id="926571"/>
    <lineage>
        <taxon>Archaea</taxon>
        <taxon>Nitrososphaerota</taxon>
        <taxon>Nitrososphaeria</taxon>
        <taxon>Nitrososphaerales</taxon>
        <taxon>Nitrososphaeraceae</taxon>
        <taxon>Nitrososphaera</taxon>
    </lineage>
</organism>
<gene>
    <name evidence="3" type="ORF">NVIE_021290</name>
</gene>
<evidence type="ECO:0000313" key="3">
    <source>
        <dbReference type="EMBL" id="AIC16391.1"/>
    </source>
</evidence>
<dbReference type="InterPro" id="IPR051619">
    <property type="entry name" value="TypeII_TA_RNase_PINc/VapC"/>
</dbReference>
<reference evidence="3 4" key="1">
    <citation type="journal article" date="2014" name="Int. J. Syst. Evol. Microbiol.">
        <title>Nitrososphaera viennensis gen. nov., sp. nov., an aerobic and mesophilic, ammonia-oxidizing archaeon from soil and a member of the archaeal phylum Thaumarchaeota.</title>
        <authorList>
            <person name="Stieglmeier M."/>
            <person name="Klingl A."/>
            <person name="Alves R.J."/>
            <person name="Rittmann S.K."/>
            <person name="Melcher M."/>
            <person name="Leisch N."/>
            <person name="Schleper C."/>
        </authorList>
    </citation>
    <scope>NUCLEOTIDE SEQUENCE [LARGE SCALE GENOMIC DNA]</scope>
    <source>
        <strain evidence="3">EN76</strain>
    </source>
</reference>
<evidence type="ECO:0000256" key="1">
    <source>
        <dbReference type="ARBA" id="ARBA00022842"/>
    </source>
</evidence>
<dbReference type="GeneID" id="74947371"/>
<dbReference type="STRING" id="926571.NVIE_021290"/>
<protein>
    <submittedName>
        <fullName evidence="3">Putative PilT protein domain-containing protein</fullName>
    </submittedName>
</protein>
<dbReference type="AlphaFoldDB" id="A0A060HSE5"/>
<evidence type="ECO:0000313" key="4">
    <source>
        <dbReference type="Proteomes" id="UP000027093"/>
    </source>
</evidence>
<dbReference type="KEGG" id="nvn:NVIE_021290"/>
<dbReference type="InterPro" id="IPR002716">
    <property type="entry name" value="PIN_dom"/>
</dbReference>
<evidence type="ECO:0000259" key="2">
    <source>
        <dbReference type="Pfam" id="PF01850"/>
    </source>
</evidence>
<dbReference type="OrthoDB" id="168412at2157"/>
<keyword evidence="1" id="KW-0460">Magnesium</keyword>
<dbReference type="CDD" id="cd09873">
    <property type="entry name" value="PIN_Pae0151-like"/>
    <property type="match status" value="1"/>
</dbReference>
<dbReference type="Gene3D" id="3.40.50.1010">
    <property type="entry name" value="5'-nuclease"/>
    <property type="match status" value="1"/>
</dbReference>
<dbReference type="HOGENOM" id="CLU_121774_1_0_2"/>
<accession>A0A060HSE5</accession>
<dbReference type="Proteomes" id="UP000027093">
    <property type="component" value="Chromosome"/>
</dbReference>
<keyword evidence="4" id="KW-1185">Reference proteome</keyword>
<dbReference type="PANTHER" id="PTHR35901">
    <property type="entry name" value="RIBONUCLEASE VAPC3"/>
    <property type="match status" value="1"/>
</dbReference>
<proteinExistence type="predicted"/>
<sequence>MPADDKFILDASVAAKWFNNEDLTDKAIEVRDAFVQNKIRLLAPAQLLYEVGNSIWKNKELTVQDAINAMQDMIDMEIELIPLSNELASNAMKFARDFSITFYDATYVALVDHFNAILISADGKILSKSGKMKENLLHLKDFRI</sequence>
<dbReference type="PANTHER" id="PTHR35901:SF1">
    <property type="entry name" value="EXONUCLEASE VAPC9"/>
    <property type="match status" value="1"/>
</dbReference>
<dbReference type="InterPro" id="IPR029060">
    <property type="entry name" value="PIN-like_dom_sf"/>
</dbReference>
<name>A0A060HSE5_9ARCH</name>
<feature type="domain" description="PIN" evidence="2">
    <location>
        <begin position="8"/>
        <end position="125"/>
    </location>
</feature>
<dbReference type="InterPro" id="IPR044153">
    <property type="entry name" value="PIN_Pae0151-like"/>
</dbReference>